<proteinExistence type="predicted"/>
<organism evidence="4 5">
    <name type="scientific">Luteolibacter algae</name>
    <dbReference type="NCBI Taxonomy" id="454151"/>
    <lineage>
        <taxon>Bacteria</taxon>
        <taxon>Pseudomonadati</taxon>
        <taxon>Verrucomicrobiota</taxon>
        <taxon>Verrucomicrobiia</taxon>
        <taxon>Verrucomicrobiales</taxon>
        <taxon>Verrucomicrobiaceae</taxon>
        <taxon>Luteolibacter</taxon>
    </lineage>
</organism>
<feature type="coiled-coil region" evidence="1">
    <location>
        <begin position="86"/>
        <end position="120"/>
    </location>
</feature>
<feature type="chain" id="PRO_5045537002" description="Multidrug resistance protein MdtA-like C-terminal permuted SH3 domain-containing protein" evidence="2">
    <location>
        <begin position="19"/>
        <end position="463"/>
    </location>
</feature>
<keyword evidence="5" id="KW-1185">Reference proteome</keyword>
<evidence type="ECO:0000256" key="1">
    <source>
        <dbReference type="SAM" id="Coils"/>
    </source>
</evidence>
<evidence type="ECO:0000313" key="4">
    <source>
        <dbReference type="EMBL" id="MFD2255547.1"/>
    </source>
</evidence>
<keyword evidence="1" id="KW-0175">Coiled coil</keyword>
<keyword evidence="2" id="KW-0732">Signal</keyword>
<name>A0ABW5D3C4_9BACT</name>
<protein>
    <recommendedName>
        <fullName evidence="3">Multidrug resistance protein MdtA-like C-terminal permuted SH3 domain-containing protein</fullName>
    </recommendedName>
</protein>
<feature type="domain" description="Multidrug resistance protein MdtA-like C-terminal permuted SH3" evidence="3">
    <location>
        <begin position="407"/>
        <end position="462"/>
    </location>
</feature>
<dbReference type="Gene3D" id="2.40.420.20">
    <property type="match status" value="1"/>
</dbReference>
<reference evidence="5" key="1">
    <citation type="journal article" date="2019" name="Int. J. Syst. Evol. Microbiol.">
        <title>The Global Catalogue of Microorganisms (GCM) 10K type strain sequencing project: providing services to taxonomists for standard genome sequencing and annotation.</title>
        <authorList>
            <consortium name="The Broad Institute Genomics Platform"/>
            <consortium name="The Broad Institute Genome Sequencing Center for Infectious Disease"/>
            <person name="Wu L."/>
            <person name="Ma J."/>
        </authorList>
    </citation>
    <scope>NUCLEOTIDE SEQUENCE [LARGE SCALE GENOMIC DNA]</scope>
    <source>
        <strain evidence="5">CGMCC 4.7106</strain>
    </source>
</reference>
<dbReference type="Proteomes" id="UP001597375">
    <property type="component" value="Unassembled WGS sequence"/>
</dbReference>
<dbReference type="PANTHER" id="PTHR30469">
    <property type="entry name" value="MULTIDRUG RESISTANCE PROTEIN MDTA"/>
    <property type="match status" value="1"/>
</dbReference>
<feature type="coiled-coil region" evidence="1">
    <location>
        <begin position="251"/>
        <end position="278"/>
    </location>
</feature>
<evidence type="ECO:0000256" key="2">
    <source>
        <dbReference type="SAM" id="SignalP"/>
    </source>
</evidence>
<evidence type="ECO:0000259" key="3">
    <source>
        <dbReference type="Pfam" id="PF25967"/>
    </source>
</evidence>
<feature type="signal peptide" evidence="2">
    <location>
        <begin position="1"/>
        <end position="18"/>
    </location>
</feature>
<gene>
    <name evidence="4" type="ORF">ACFSSA_02570</name>
</gene>
<dbReference type="Pfam" id="PF25967">
    <property type="entry name" value="RND-MFP_C"/>
    <property type="match status" value="1"/>
</dbReference>
<comment type="caution">
    <text evidence="4">The sequence shown here is derived from an EMBL/GenBank/DDBJ whole genome shotgun (WGS) entry which is preliminary data.</text>
</comment>
<accession>A0ABW5D3C4</accession>
<dbReference type="PANTHER" id="PTHR30469:SF12">
    <property type="entry name" value="MULTIDRUG RESISTANCE PROTEIN MDTA"/>
    <property type="match status" value="1"/>
</dbReference>
<dbReference type="EMBL" id="JBHUIT010000002">
    <property type="protein sequence ID" value="MFD2255547.1"/>
    <property type="molecule type" value="Genomic_DNA"/>
</dbReference>
<dbReference type="InterPro" id="IPR058627">
    <property type="entry name" value="MdtA-like_C"/>
</dbReference>
<evidence type="ECO:0000313" key="5">
    <source>
        <dbReference type="Proteomes" id="UP001597375"/>
    </source>
</evidence>
<dbReference type="RefSeq" id="WP_386818204.1">
    <property type="nucleotide sequence ID" value="NZ_JBHUIT010000002.1"/>
</dbReference>
<sequence>MICFKYLAPALFILGAHAGELTLEPKPFHVLHQFSAVALPAESVPVRLDPEKWGDFEIVSIAAHGSTIKMDQPLLVFDTKEIDKTIAQLRESIAEETLEIAEAEQELAGLEATLPEHLARLKRGADKAKEELAYFKSTRRKNLEEGADQSLKRQEQILASYKEELRQLLQMYEADDITEDTEEIILQKQRDAVASAEFALRMEVLDHKRTLELAIPQQLTALTERDQDATFRFEEAKKQYPRDIELKKLELAGLRKSLGETEQDLASLEKDRKLFEIKAPADGIFYFGAIENGKWITGDLIKNLSATHSAPLGKTFATFIPTNAKLIVQAFPDQDTARALTLGAAGSATLDGTEETLIPVTLSRLEQMPHPDETYPAVFTPAWPAGFNVYPGQSMQVRIVSYQAEKVISVPSKAIEFGTKGWAVEVKLADGKTEMRPVSLGKTSAGNTEITAGLEAGQVIIIP</sequence>